<dbReference type="PANTHER" id="PTHR10073">
    <property type="entry name" value="DNA MISMATCH REPAIR PROTEIN MLH, PMS, MUTL"/>
    <property type="match status" value="1"/>
</dbReference>
<dbReference type="AlphaFoldDB" id="A0A6P1KEK8"/>
<evidence type="ECO:0000256" key="3">
    <source>
        <dbReference type="ARBA" id="ARBA00022763"/>
    </source>
</evidence>
<keyword evidence="4" id="KW-0234">DNA repair</keyword>
<evidence type="ECO:0000256" key="1">
    <source>
        <dbReference type="ARBA" id="ARBA00006082"/>
    </source>
</evidence>
<dbReference type="SUPFAM" id="SSF55874">
    <property type="entry name" value="ATPase domain of HSP90 chaperone/DNA topoisomerase II/histidine kinase"/>
    <property type="match status" value="1"/>
</dbReference>
<proteinExistence type="inferred from homology"/>
<reference evidence="6" key="1">
    <citation type="journal article" date="2020" name="Microbiol. Resour. Announc.">
        <title>Complete Genome Sequence of Moraxella osloensis Strain YV1, Isolated from an Australian Wastewater Treatment Plant.</title>
        <authorList>
            <person name="Batinovic S."/>
            <person name="Rice D.T.F."/>
            <person name="Seviour R.J."/>
            <person name="Petrovski S."/>
        </authorList>
    </citation>
    <scope>NUCLEOTIDE SEQUENCE</scope>
    <source>
        <strain evidence="6">YV1</strain>
    </source>
</reference>
<keyword evidence="6" id="KW-0540">Nuclease</keyword>
<dbReference type="PANTHER" id="PTHR10073:SF12">
    <property type="entry name" value="DNA MISMATCH REPAIR PROTEIN MLH1"/>
    <property type="match status" value="1"/>
</dbReference>
<evidence type="ECO:0000313" key="6">
    <source>
        <dbReference type="EMBL" id="QHG09082.1"/>
    </source>
</evidence>
<keyword evidence="6" id="KW-0255">Endonuclease</keyword>
<protein>
    <recommendedName>
        <fullName evidence="2">DNA mismatch repair protein MutL</fullName>
    </recommendedName>
</protein>
<dbReference type="GO" id="GO:0005524">
    <property type="term" value="F:ATP binding"/>
    <property type="evidence" value="ECO:0007669"/>
    <property type="project" value="InterPro"/>
</dbReference>
<dbReference type="InterPro" id="IPR036890">
    <property type="entry name" value="HATPase_C_sf"/>
</dbReference>
<sequence length="541" mass="60304">MPDNRIHKLSPLLINQIAAGEVVTRPASVVKELIENAIDANATHIRIDIEQGGLGLIQISDNGMGIHPDDMTLAVTRHATSKLANVSELVGIHSLGFRGEALASIAAISHLTLTSSHNDSGIGQQLSVSGSEVSQATIRPIVKHRGTCVSVRDLYFNVPGRRSHLKSMATEFAHIEQVVQRLAISFADVQIELYHQDKLRFSLTQSAQAPHHSLEGAALPFLPAFSLARLEQALNLPLAEIAQPFYLSLQGLQAQTEDLSAQVTGWFFIAHKNNLPKLIYINHRLVSDLAISQAIQKVGRKLGIGIDNSLQMGYALSFELPAEWINVNIHPSKQQVKIQPLTNILAWLSQHMLEQLPPKMTALNTLQQQACMTKTNNSHVDKFQNLPAGEATPIHYIKPNDQPKPTNHITHVAENHSLYQLATQMGNQMATKGAVDRLTDSDSIQLVILFENKHEFERQHEFKSKHQTFALIFWQGYFYLIDLQYHHIGSYDKAYVQSYLNQADFTHIADNAIRVSETDMLQWLLSHSHLPNSQSSQQSPE</sequence>
<dbReference type="CDD" id="cd16926">
    <property type="entry name" value="HATPase_MutL-MLH-PMS-like"/>
    <property type="match status" value="1"/>
</dbReference>
<dbReference type="Pfam" id="PF13589">
    <property type="entry name" value="HATPase_c_3"/>
    <property type="match status" value="1"/>
</dbReference>
<evidence type="ECO:0000259" key="5">
    <source>
        <dbReference type="SMART" id="SM01340"/>
    </source>
</evidence>
<dbReference type="GO" id="GO:0006298">
    <property type="term" value="P:mismatch repair"/>
    <property type="evidence" value="ECO:0007669"/>
    <property type="project" value="InterPro"/>
</dbReference>
<dbReference type="InterPro" id="IPR038973">
    <property type="entry name" value="MutL/Mlh/Pms-like"/>
</dbReference>
<keyword evidence="3" id="KW-0227">DNA damage</keyword>
<evidence type="ECO:0000256" key="2">
    <source>
        <dbReference type="ARBA" id="ARBA00021975"/>
    </source>
</evidence>
<dbReference type="FunFam" id="3.30.565.10:FF:000003">
    <property type="entry name" value="DNA mismatch repair endonuclease MutL"/>
    <property type="match status" value="1"/>
</dbReference>
<evidence type="ECO:0000256" key="4">
    <source>
        <dbReference type="ARBA" id="ARBA00023204"/>
    </source>
</evidence>
<dbReference type="EMBL" id="CP047226">
    <property type="protein sequence ID" value="QHG09082.1"/>
    <property type="molecule type" value="Genomic_DNA"/>
</dbReference>
<dbReference type="GO" id="GO:0030983">
    <property type="term" value="F:mismatched DNA binding"/>
    <property type="evidence" value="ECO:0007669"/>
    <property type="project" value="InterPro"/>
</dbReference>
<accession>A0A6P1KEK8</accession>
<dbReference type="SUPFAM" id="SSF54211">
    <property type="entry name" value="Ribosomal protein S5 domain 2-like"/>
    <property type="match status" value="1"/>
</dbReference>
<gene>
    <name evidence="6" type="primary">mutL</name>
    <name evidence="6" type="ORF">GSF12_03755</name>
</gene>
<dbReference type="InterPro" id="IPR013507">
    <property type="entry name" value="DNA_mismatch_S5_2-like"/>
</dbReference>
<dbReference type="InterPro" id="IPR020568">
    <property type="entry name" value="Ribosomal_Su5_D2-typ_SF"/>
</dbReference>
<dbReference type="GO" id="GO:0016887">
    <property type="term" value="F:ATP hydrolysis activity"/>
    <property type="evidence" value="ECO:0007669"/>
    <property type="project" value="InterPro"/>
</dbReference>
<dbReference type="Gene3D" id="3.30.565.10">
    <property type="entry name" value="Histidine kinase-like ATPase, C-terminal domain"/>
    <property type="match status" value="1"/>
</dbReference>
<dbReference type="GO" id="GO:0140664">
    <property type="term" value="F:ATP-dependent DNA damage sensor activity"/>
    <property type="evidence" value="ECO:0007669"/>
    <property type="project" value="InterPro"/>
</dbReference>
<dbReference type="Gene3D" id="3.30.230.10">
    <property type="match status" value="1"/>
</dbReference>
<dbReference type="GO" id="GO:0004519">
    <property type="term" value="F:endonuclease activity"/>
    <property type="evidence" value="ECO:0007669"/>
    <property type="project" value="UniProtKB-KW"/>
</dbReference>
<keyword evidence="6" id="KW-0378">Hydrolase</keyword>
<dbReference type="SMART" id="SM01340">
    <property type="entry name" value="DNA_mis_repair"/>
    <property type="match status" value="1"/>
</dbReference>
<organism evidence="6">
    <name type="scientific">Faucicola osloensis</name>
    <name type="common">Moraxella osloensis</name>
    <dbReference type="NCBI Taxonomy" id="34062"/>
    <lineage>
        <taxon>Bacteria</taxon>
        <taxon>Pseudomonadati</taxon>
        <taxon>Pseudomonadota</taxon>
        <taxon>Gammaproteobacteria</taxon>
        <taxon>Moraxellales</taxon>
        <taxon>Moraxellaceae</taxon>
        <taxon>Faucicola</taxon>
    </lineage>
</organism>
<feature type="domain" description="DNA mismatch repair protein S5" evidence="5">
    <location>
        <begin position="238"/>
        <end position="357"/>
    </location>
</feature>
<dbReference type="InterPro" id="IPR002099">
    <property type="entry name" value="MutL/Mlh/PMS"/>
</dbReference>
<dbReference type="GO" id="GO:0032300">
    <property type="term" value="C:mismatch repair complex"/>
    <property type="evidence" value="ECO:0007669"/>
    <property type="project" value="InterPro"/>
</dbReference>
<comment type="similarity">
    <text evidence="1">Belongs to the DNA mismatch repair MutL/HexB family.</text>
</comment>
<dbReference type="InterPro" id="IPR014721">
    <property type="entry name" value="Ribsml_uS5_D2-typ_fold_subgr"/>
</dbReference>
<dbReference type="PROSITE" id="PS00058">
    <property type="entry name" value="DNA_MISMATCH_REPAIR_1"/>
    <property type="match status" value="1"/>
</dbReference>
<dbReference type="InterPro" id="IPR014762">
    <property type="entry name" value="DNA_mismatch_repair_CS"/>
</dbReference>
<name>A0A6P1KEK8_FAUOS</name>
<dbReference type="NCBIfam" id="TIGR00585">
    <property type="entry name" value="mutl"/>
    <property type="match status" value="1"/>
</dbReference>
<dbReference type="Pfam" id="PF01119">
    <property type="entry name" value="DNA_mis_repair"/>
    <property type="match status" value="1"/>
</dbReference>